<dbReference type="SUPFAM" id="SSF81338">
    <property type="entry name" value="Aquaporin-like"/>
    <property type="match status" value="1"/>
</dbReference>
<dbReference type="Gene3D" id="1.20.1080.10">
    <property type="entry name" value="Glycerol uptake facilitator protein"/>
    <property type="match status" value="1"/>
</dbReference>
<evidence type="ECO:0000256" key="7">
    <source>
        <dbReference type="RuleBase" id="RU000477"/>
    </source>
</evidence>
<evidence type="ECO:0000256" key="2">
    <source>
        <dbReference type="ARBA" id="ARBA00006175"/>
    </source>
</evidence>
<evidence type="ECO:0000256" key="8">
    <source>
        <dbReference type="SAM" id="Phobius"/>
    </source>
</evidence>
<evidence type="ECO:0000256" key="1">
    <source>
        <dbReference type="ARBA" id="ARBA00004141"/>
    </source>
</evidence>
<dbReference type="GO" id="GO:0015254">
    <property type="term" value="F:glycerol channel activity"/>
    <property type="evidence" value="ECO:0007669"/>
    <property type="project" value="TreeGrafter"/>
</dbReference>
<feature type="transmembrane region" description="Helical" evidence="8">
    <location>
        <begin position="138"/>
        <end position="156"/>
    </location>
</feature>
<evidence type="ECO:0000256" key="3">
    <source>
        <dbReference type="ARBA" id="ARBA00022448"/>
    </source>
</evidence>
<evidence type="ECO:0000256" key="6">
    <source>
        <dbReference type="ARBA" id="ARBA00023136"/>
    </source>
</evidence>
<organism evidence="9 10">
    <name type="scientific">Mucilaginibacter xinganensis</name>
    <dbReference type="NCBI Taxonomy" id="1234841"/>
    <lineage>
        <taxon>Bacteria</taxon>
        <taxon>Pseudomonadati</taxon>
        <taxon>Bacteroidota</taxon>
        <taxon>Sphingobacteriia</taxon>
        <taxon>Sphingobacteriales</taxon>
        <taxon>Sphingobacteriaceae</taxon>
        <taxon>Mucilaginibacter</taxon>
    </lineage>
</organism>
<dbReference type="Pfam" id="PF00230">
    <property type="entry name" value="MIP"/>
    <property type="match status" value="1"/>
</dbReference>
<dbReference type="GO" id="GO:0005886">
    <property type="term" value="C:plasma membrane"/>
    <property type="evidence" value="ECO:0007669"/>
    <property type="project" value="TreeGrafter"/>
</dbReference>
<sequence length="242" mass="25424">MSPFIAELLGTMLLILLGDGVVANVLLNDTKGNNSGWMVITTAWGLAVFVGVVVAGPYSGAHLNPAVTIGLAIAGKFAWAAVPGYIAAQMTGAFLGAFLVWIMYFDHFKKTNKPDAILAIFCTGPAIRNYVSNIASEIIGAFVLIFTVFYISGAQITPGKVPIGLGSVGALPVAFLVWVIGLSLGGTTGYAINPARDLGPRMVHFIFPIKNKGTSDWQYAWIPVLGPIIGAAIAALLYLQLA</sequence>
<feature type="transmembrane region" description="Helical" evidence="8">
    <location>
        <begin position="219"/>
        <end position="239"/>
    </location>
</feature>
<dbReference type="RefSeq" id="WP_094571023.1">
    <property type="nucleotide sequence ID" value="NZ_CP022743.1"/>
</dbReference>
<dbReference type="PANTHER" id="PTHR43829">
    <property type="entry name" value="AQUAPORIN OR AQUAGLYCEROPORIN RELATED"/>
    <property type="match status" value="1"/>
</dbReference>
<evidence type="ECO:0000313" key="10">
    <source>
        <dbReference type="Proteomes" id="UP000215002"/>
    </source>
</evidence>
<gene>
    <name evidence="9" type="ORF">MuYL_2812</name>
</gene>
<proteinExistence type="inferred from homology"/>
<feature type="transmembrane region" description="Helical" evidence="8">
    <location>
        <begin position="6"/>
        <end position="27"/>
    </location>
</feature>
<feature type="transmembrane region" description="Helical" evidence="8">
    <location>
        <begin position="78"/>
        <end position="104"/>
    </location>
</feature>
<feature type="transmembrane region" description="Helical" evidence="8">
    <location>
        <begin position="39"/>
        <end position="58"/>
    </location>
</feature>
<dbReference type="InterPro" id="IPR050363">
    <property type="entry name" value="MIP/Aquaporin"/>
</dbReference>
<name>A0A223NXU4_9SPHI</name>
<accession>A0A223NXU4</accession>
<dbReference type="EMBL" id="CP022743">
    <property type="protein sequence ID" value="ASU34699.1"/>
    <property type="molecule type" value="Genomic_DNA"/>
</dbReference>
<dbReference type="AlphaFoldDB" id="A0A223NXU4"/>
<keyword evidence="3 7" id="KW-0813">Transport</keyword>
<keyword evidence="10" id="KW-1185">Reference proteome</keyword>
<dbReference type="KEGG" id="muc:MuYL_2812"/>
<dbReference type="InterPro" id="IPR022357">
    <property type="entry name" value="MIP_CS"/>
</dbReference>
<dbReference type="NCBIfam" id="TIGR00861">
    <property type="entry name" value="MIP"/>
    <property type="match status" value="1"/>
</dbReference>
<protein>
    <submittedName>
        <fullName evidence="9">Aquaporin</fullName>
    </submittedName>
</protein>
<evidence type="ECO:0000256" key="5">
    <source>
        <dbReference type="ARBA" id="ARBA00022989"/>
    </source>
</evidence>
<evidence type="ECO:0000256" key="4">
    <source>
        <dbReference type="ARBA" id="ARBA00022692"/>
    </source>
</evidence>
<keyword evidence="6 8" id="KW-0472">Membrane</keyword>
<dbReference type="InterPro" id="IPR000425">
    <property type="entry name" value="MIP"/>
</dbReference>
<feature type="transmembrane region" description="Helical" evidence="8">
    <location>
        <begin position="168"/>
        <end position="192"/>
    </location>
</feature>
<keyword evidence="4 7" id="KW-0812">Transmembrane</keyword>
<dbReference type="PROSITE" id="PS00221">
    <property type="entry name" value="MIP"/>
    <property type="match status" value="1"/>
</dbReference>
<dbReference type="PRINTS" id="PR00783">
    <property type="entry name" value="MINTRINSICP"/>
</dbReference>
<dbReference type="Proteomes" id="UP000215002">
    <property type="component" value="Chromosome"/>
</dbReference>
<keyword evidence="5 8" id="KW-1133">Transmembrane helix</keyword>
<comment type="subcellular location">
    <subcellularLocation>
        <location evidence="1">Membrane</location>
        <topology evidence="1">Multi-pass membrane protein</topology>
    </subcellularLocation>
</comment>
<dbReference type="PANTHER" id="PTHR43829:SF9">
    <property type="entry name" value="AQUAPORIN-9"/>
    <property type="match status" value="1"/>
</dbReference>
<dbReference type="InterPro" id="IPR023271">
    <property type="entry name" value="Aquaporin-like"/>
</dbReference>
<reference evidence="9 10" key="1">
    <citation type="submission" date="2017-08" db="EMBL/GenBank/DDBJ databases">
        <title>Complete genome sequence of Mucilaginibacter sp. strain BJC16-A31.</title>
        <authorList>
            <consortium name="Henan University of Science and Technology"/>
            <person name="You X."/>
        </authorList>
    </citation>
    <scope>NUCLEOTIDE SEQUENCE [LARGE SCALE GENOMIC DNA]</scope>
    <source>
        <strain evidence="9 10">BJC16-A31</strain>
    </source>
</reference>
<comment type="similarity">
    <text evidence="2 7">Belongs to the MIP/aquaporin (TC 1.A.8) family.</text>
</comment>
<dbReference type="OrthoDB" id="9807293at2"/>
<evidence type="ECO:0000313" key="9">
    <source>
        <dbReference type="EMBL" id="ASU34699.1"/>
    </source>
</evidence>